<evidence type="ECO:0000313" key="5">
    <source>
        <dbReference type="EMBL" id="QNO15471.1"/>
    </source>
</evidence>
<dbReference type="GO" id="GO:0015768">
    <property type="term" value="P:maltose transport"/>
    <property type="evidence" value="ECO:0007669"/>
    <property type="project" value="TreeGrafter"/>
</dbReference>
<keyword evidence="2" id="KW-0813">Transport</keyword>
<keyword evidence="6" id="KW-1185">Reference proteome</keyword>
<dbReference type="GO" id="GO:0042956">
    <property type="term" value="P:maltodextrin transmembrane transport"/>
    <property type="evidence" value="ECO:0007669"/>
    <property type="project" value="TreeGrafter"/>
</dbReference>
<comment type="similarity">
    <text evidence="1">Belongs to the bacterial solute-binding protein 1 family.</text>
</comment>
<dbReference type="KEGG" id="acae:HYG86_12190"/>
<dbReference type="PANTHER" id="PTHR30061">
    <property type="entry name" value="MALTOSE-BINDING PERIPLASMIC PROTEIN"/>
    <property type="match status" value="1"/>
</dbReference>
<evidence type="ECO:0000256" key="3">
    <source>
        <dbReference type="ARBA" id="ARBA00022729"/>
    </source>
</evidence>
<dbReference type="PROSITE" id="PS51257">
    <property type="entry name" value="PROKAR_LIPOPROTEIN"/>
    <property type="match status" value="1"/>
</dbReference>
<proteinExistence type="inferred from homology"/>
<protein>
    <submittedName>
        <fullName evidence="5">Sugar ABC transporter substrate-binding protein</fullName>
    </submittedName>
</protein>
<dbReference type="EMBL" id="CP058559">
    <property type="protein sequence ID" value="QNO15471.1"/>
    <property type="molecule type" value="Genomic_DNA"/>
</dbReference>
<organism evidence="5 6">
    <name type="scientific">Alkalicella caledoniensis</name>
    <dbReference type="NCBI Taxonomy" id="2731377"/>
    <lineage>
        <taxon>Bacteria</taxon>
        <taxon>Bacillati</taxon>
        <taxon>Bacillota</taxon>
        <taxon>Clostridia</taxon>
        <taxon>Eubacteriales</taxon>
        <taxon>Proteinivoracaceae</taxon>
        <taxon>Alkalicella</taxon>
    </lineage>
</organism>
<dbReference type="AlphaFoldDB" id="A0A7G9W9V9"/>
<accession>A0A7G9W9V9</accession>
<feature type="signal peptide" evidence="4">
    <location>
        <begin position="1"/>
        <end position="21"/>
    </location>
</feature>
<keyword evidence="3 4" id="KW-0732">Signal</keyword>
<dbReference type="Gene3D" id="3.40.190.10">
    <property type="entry name" value="Periplasmic binding protein-like II"/>
    <property type="match status" value="2"/>
</dbReference>
<dbReference type="SUPFAM" id="SSF53850">
    <property type="entry name" value="Periplasmic binding protein-like II"/>
    <property type="match status" value="1"/>
</dbReference>
<dbReference type="RefSeq" id="WP_213165833.1">
    <property type="nucleotide sequence ID" value="NZ_CP058559.1"/>
</dbReference>
<evidence type="ECO:0000313" key="6">
    <source>
        <dbReference type="Proteomes" id="UP000516160"/>
    </source>
</evidence>
<dbReference type="Proteomes" id="UP000516160">
    <property type="component" value="Chromosome"/>
</dbReference>
<feature type="chain" id="PRO_5038753003" evidence="4">
    <location>
        <begin position="22"/>
        <end position="432"/>
    </location>
</feature>
<reference evidence="5 6" key="1">
    <citation type="submission" date="2020-07" db="EMBL/GenBank/DDBJ databases">
        <title>Alkalicella. sp. LB2 genome.</title>
        <authorList>
            <person name="Postec A."/>
            <person name="Quemeneur M."/>
        </authorList>
    </citation>
    <scope>NUCLEOTIDE SEQUENCE [LARGE SCALE GENOMIC DNA]</scope>
    <source>
        <strain evidence="5 6">LB2</strain>
    </source>
</reference>
<dbReference type="GO" id="GO:0055052">
    <property type="term" value="C:ATP-binding cassette (ABC) transporter complex, substrate-binding subunit-containing"/>
    <property type="evidence" value="ECO:0007669"/>
    <property type="project" value="TreeGrafter"/>
</dbReference>
<gene>
    <name evidence="5" type="ORF">HYG86_12190</name>
</gene>
<dbReference type="GO" id="GO:1901982">
    <property type="term" value="F:maltose binding"/>
    <property type="evidence" value="ECO:0007669"/>
    <property type="project" value="TreeGrafter"/>
</dbReference>
<dbReference type="PANTHER" id="PTHR30061:SF50">
    <property type="entry name" value="MALTOSE_MALTODEXTRIN-BINDING PERIPLASMIC PROTEIN"/>
    <property type="match status" value="1"/>
</dbReference>
<evidence type="ECO:0000256" key="2">
    <source>
        <dbReference type="ARBA" id="ARBA00022448"/>
    </source>
</evidence>
<evidence type="ECO:0000256" key="1">
    <source>
        <dbReference type="ARBA" id="ARBA00008520"/>
    </source>
</evidence>
<sequence>MKKGLSLLLIAILALSLAACSGGSNDDPKGEALTAEITVQVEEDWLAYYEAAKARVLENNPDAKIEFIVTGSFDHLNVLDDTDVTNEDVADVFAIPADRIYTLSQNEALAALDAKAMASNVGGFSNYDAGLGGNFKVNGEYLAFPMNIETLITFANPANAEDLDVDLSGSVELTEVDFETILIPVFDAWFGVAVANAGGIELLGKDAQGNLFSDMTKDFADLNQQQQDVLTALYDYWKTHHQAGTDLWDEDAAWGYMDTQFAPGGNTALRIEGPWSTGNLTNHAGGNVEILPIGQVTIAGHPLTHWQGGWGLAVNSRVELDEEKMLLSQLMIEEIMNTDYAVDLFKATGKIMENVPTSVYLNSDLSATDKAVIEAVIESYEEAPARPLFTEWGQVWDTWKNSLLSWSSVNPQSVEEAYEQMKASFDALMANF</sequence>
<evidence type="ECO:0000256" key="4">
    <source>
        <dbReference type="SAM" id="SignalP"/>
    </source>
</evidence>
<name>A0A7G9W9V9_ALKCA</name>